<dbReference type="Proteomes" id="UP000621436">
    <property type="component" value="Unassembled WGS sequence"/>
</dbReference>
<dbReference type="EMBL" id="JADPIE010000004">
    <property type="protein sequence ID" value="MBF8437024.1"/>
    <property type="molecule type" value="Genomic_DNA"/>
</dbReference>
<evidence type="ECO:0008006" key="3">
    <source>
        <dbReference type="Google" id="ProtNLM"/>
    </source>
</evidence>
<dbReference type="RefSeq" id="WP_270453955.1">
    <property type="nucleotide sequence ID" value="NZ_JADPIE010000004.1"/>
</dbReference>
<sequence length="118" mass="13902">MESAFICDKILFSHIYELESRRSERDCWPSTYFYQIKIDTYPENQPSIKEAGQHLLDILSSEISCCDVLCQLNHDQYALILYDVDSREADRIKDRISNHYKQTASKLEAKLEIDYKSL</sequence>
<protein>
    <recommendedName>
        <fullName evidence="3">GGDEF domain-containing protein</fullName>
    </recommendedName>
</protein>
<proteinExistence type="predicted"/>
<gene>
    <name evidence="1" type="ORF">I0Q91_08045</name>
</gene>
<comment type="caution">
    <text evidence="1">The sequence shown here is derived from an EMBL/GenBank/DDBJ whole genome shotgun (WGS) entry which is preliminary data.</text>
</comment>
<keyword evidence="2" id="KW-1185">Reference proteome</keyword>
<evidence type="ECO:0000313" key="1">
    <source>
        <dbReference type="EMBL" id="MBF8437024.1"/>
    </source>
</evidence>
<evidence type="ECO:0000313" key="2">
    <source>
        <dbReference type="Proteomes" id="UP000621436"/>
    </source>
</evidence>
<reference evidence="1" key="1">
    <citation type="submission" date="2020-11" db="EMBL/GenBank/DDBJ databases">
        <title>Halonatronomonas betainensis gen. nov., sp. nov. a novel haloalkaliphilic representative of the family Halanaerobiacae capable of betaine degradation.</title>
        <authorList>
            <person name="Boltyanskaya Y."/>
            <person name="Kevbrin V."/>
            <person name="Detkova E."/>
            <person name="Grouzdev D.S."/>
            <person name="Koziaeva V."/>
            <person name="Zhilina T."/>
        </authorList>
    </citation>
    <scope>NUCLEOTIDE SEQUENCE</scope>
    <source>
        <strain evidence="1">Z-7014</strain>
    </source>
</reference>
<organism evidence="1 2">
    <name type="scientific">Halonatronomonas betaini</name>
    <dbReference type="NCBI Taxonomy" id="2778430"/>
    <lineage>
        <taxon>Bacteria</taxon>
        <taxon>Bacillati</taxon>
        <taxon>Bacillota</taxon>
        <taxon>Clostridia</taxon>
        <taxon>Halanaerobiales</taxon>
        <taxon>Halarsenatibacteraceae</taxon>
        <taxon>Halonatronomonas</taxon>
    </lineage>
</organism>
<name>A0A931F9Y9_9FIRM</name>
<accession>A0A931F9Y9</accession>
<dbReference type="AlphaFoldDB" id="A0A931F9Y9"/>